<protein>
    <submittedName>
        <fullName evidence="1">Uncharacterized protein</fullName>
    </submittedName>
</protein>
<dbReference type="Proteomes" id="UP001589647">
    <property type="component" value="Unassembled WGS sequence"/>
</dbReference>
<keyword evidence="2" id="KW-1185">Reference proteome</keyword>
<evidence type="ECO:0000313" key="2">
    <source>
        <dbReference type="Proteomes" id="UP001589647"/>
    </source>
</evidence>
<comment type="caution">
    <text evidence="1">The sequence shown here is derived from an EMBL/GenBank/DDBJ whole genome shotgun (WGS) entry which is preliminary data.</text>
</comment>
<sequence>MVYLFWRWPDSTEHAERKAAYESLEAALGQAEADLARCASEGDYSAAPVRIEDELGGLPWTADLPDGG</sequence>
<dbReference type="RefSeq" id="WP_189648176.1">
    <property type="nucleotide sequence ID" value="NZ_BMRC01000006.1"/>
</dbReference>
<accession>A0ABV5IYC4</accession>
<organism evidence="1 2">
    <name type="scientific">Nonomuraea spiralis</name>
    <dbReference type="NCBI Taxonomy" id="46182"/>
    <lineage>
        <taxon>Bacteria</taxon>
        <taxon>Bacillati</taxon>
        <taxon>Actinomycetota</taxon>
        <taxon>Actinomycetes</taxon>
        <taxon>Streptosporangiales</taxon>
        <taxon>Streptosporangiaceae</taxon>
        <taxon>Nonomuraea</taxon>
    </lineage>
</organism>
<evidence type="ECO:0000313" key="1">
    <source>
        <dbReference type="EMBL" id="MFB9209573.1"/>
    </source>
</evidence>
<reference evidence="1 2" key="1">
    <citation type="submission" date="2024-09" db="EMBL/GenBank/DDBJ databases">
        <authorList>
            <person name="Sun Q."/>
            <person name="Mori K."/>
        </authorList>
    </citation>
    <scope>NUCLEOTIDE SEQUENCE [LARGE SCALE GENOMIC DNA]</scope>
    <source>
        <strain evidence="1 2">CCM 3426</strain>
    </source>
</reference>
<name>A0ABV5IYC4_9ACTN</name>
<proteinExistence type="predicted"/>
<dbReference type="EMBL" id="JBHMEI010000104">
    <property type="protein sequence ID" value="MFB9209573.1"/>
    <property type="molecule type" value="Genomic_DNA"/>
</dbReference>
<gene>
    <name evidence="1" type="ORF">ACFFV7_50915</name>
</gene>